<comment type="caution">
    <text evidence="1">The sequence shown here is derived from an EMBL/GenBank/DDBJ whole genome shotgun (WGS) entry which is preliminary data.</text>
</comment>
<gene>
    <name evidence="1" type="ORF">MHI_LOCUS963306</name>
</gene>
<reference evidence="1" key="1">
    <citation type="submission" date="2020-07" db="EMBL/GenBank/DDBJ databases">
        <authorList>
            <person name="Nazaruddin N."/>
        </authorList>
    </citation>
    <scope>NUCLEOTIDE SEQUENCE</scope>
</reference>
<dbReference type="AlphaFoldDB" id="A0A6V7HJK1"/>
<feature type="non-terminal residue" evidence="1">
    <location>
        <position position="1"/>
    </location>
</feature>
<proteinExistence type="predicted"/>
<dbReference type="Proteomes" id="UP000752696">
    <property type="component" value="Unassembled WGS sequence"/>
</dbReference>
<name>A0A6V7HJK1_9HYME</name>
<evidence type="ECO:0000313" key="1">
    <source>
        <dbReference type="EMBL" id="CAD1480804.1"/>
    </source>
</evidence>
<feature type="non-terminal residue" evidence="1">
    <location>
        <position position="54"/>
    </location>
</feature>
<evidence type="ECO:0000313" key="2">
    <source>
        <dbReference type="Proteomes" id="UP000752696"/>
    </source>
</evidence>
<organism evidence="1 2">
    <name type="scientific">Heterotrigona itama</name>
    <dbReference type="NCBI Taxonomy" id="395501"/>
    <lineage>
        <taxon>Eukaryota</taxon>
        <taxon>Metazoa</taxon>
        <taxon>Ecdysozoa</taxon>
        <taxon>Arthropoda</taxon>
        <taxon>Hexapoda</taxon>
        <taxon>Insecta</taxon>
        <taxon>Pterygota</taxon>
        <taxon>Neoptera</taxon>
        <taxon>Endopterygota</taxon>
        <taxon>Hymenoptera</taxon>
        <taxon>Apocrita</taxon>
        <taxon>Aculeata</taxon>
        <taxon>Apoidea</taxon>
        <taxon>Anthophila</taxon>
        <taxon>Apidae</taxon>
        <taxon>Heterotrigona</taxon>
    </lineage>
</organism>
<dbReference type="EMBL" id="CAJDYZ010012788">
    <property type="protein sequence ID" value="CAD1480804.1"/>
    <property type="molecule type" value="Genomic_DNA"/>
</dbReference>
<accession>A0A6V7HJK1</accession>
<protein>
    <submittedName>
        <fullName evidence="1">Uncharacterized protein</fullName>
    </submittedName>
</protein>
<keyword evidence="2" id="KW-1185">Reference proteome</keyword>
<sequence length="54" mass="6499">YSTITLKVKQIINLLLVNNFYPMISYRRVEKESDEFIVYGLVTRYGPRTSRQRK</sequence>